<comment type="caution">
    <text evidence="3">The sequence shown here is derived from an EMBL/GenBank/DDBJ whole genome shotgun (WGS) entry which is preliminary data.</text>
</comment>
<name>A0A1G2PEB7_9BACT</name>
<protein>
    <submittedName>
        <fullName evidence="3">Uncharacterized protein</fullName>
    </submittedName>
</protein>
<accession>A0A1G2PEB7</accession>
<evidence type="ECO:0000256" key="2">
    <source>
        <dbReference type="SAM" id="Phobius"/>
    </source>
</evidence>
<dbReference type="Proteomes" id="UP000178869">
    <property type="component" value="Unassembled WGS sequence"/>
</dbReference>
<dbReference type="EMBL" id="MHSR01000013">
    <property type="protein sequence ID" value="OHA46690.1"/>
    <property type="molecule type" value="Genomic_DNA"/>
</dbReference>
<gene>
    <name evidence="3" type="ORF">A2828_02180</name>
</gene>
<keyword evidence="2" id="KW-1133">Transmembrane helix</keyword>
<evidence type="ECO:0000256" key="1">
    <source>
        <dbReference type="SAM" id="MobiDB-lite"/>
    </source>
</evidence>
<reference evidence="3 4" key="1">
    <citation type="journal article" date="2016" name="Nat. Commun.">
        <title>Thousands of microbial genomes shed light on interconnected biogeochemical processes in an aquifer system.</title>
        <authorList>
            <person name="Anantharaman K."/>
            <person name="Brown C.T."/>
            <person name="Hug L.A."/>
            <person name="Sharon I."/>
            <person name="Castelle C.J."/>
            <person name="Probst A.J."/>
            <person name="Thomas B.C."/>
            <person name="Singh A."/>
            <person name="Wilkins M.J."/>
            <person name="Karaoz U."/>
            <person name="Brodie E.L."/>
            <person name="Williams K.H."/>
            <person name="Hubbard S.S."/>
            <person name="Banfield J.F."/>
        </authorList>
    </citation>
    <scope>NUCLEOTIDE SEQUENCE [LARGE SCALE GENOMIC DNA]</scope>
</reference>
<feature type="transmembrane region" description="Helical" evidence="2">
    <location>
        <begin position="264"/>
        <end position="285"/>
    </location>
</feature>
<evidence type="ECO:0000313" key="4">
    <source>
        <dbReference type="Proteomes" id="UP000178869"/>
    </source>
</evidence>
<feature type="compositionally biased region" description="Basic and acidic residues" evidence="1">
    <location>
        <begin position="55"/>
        <end position="93"/>
    </location>
</feature>
<evidence type="ECO:0000313" key="3">
    <source>
        <dbReference type="EMBL" id="OHA46690.1"/>
    </source>
</evidence>
<proteinExistence type="predicted"/>
<keyword evidence="2" id="KW-0812">Transmembrane</keyword>
<feature type="compositionally biased region" description="Basic and acidic residues" evidence="1">
    <location>
        <begin position="117"/>
        <end position="133"/>
    </location>
</feature>
<feature type="region of interest" description="Disordered" evidence="1">
    <location>
        <begin position="1"/>
        <end position="23"/>
    </location>
</feature>
<organism evidence="3 4">
    <name type="scientific">Candidatus Terrybacteria bacterium RIFCSPHIGHO2_01_FULL_43_35</name>
    <dbReference type="NCBI Taxonomy" id="1802361"/>
    <lineage>
        <taxon>Bacteria</taxon>
        <taxon>Candidatus Terryibacteriota</taxon>
    </lineage>
</organism>
<dbReference type="AlphaFoldDB" id="A0A1G2PEB7"/>
<feature type="region of interest" description="Disordered" evidence="1">
    <location>
        <begin position="40"/>
        <end position="134"/>
    </location>
</feature>
<sequence>MNPAAVPAKNTVEEREEDPIRTMQKDIAMIQRGEYKPRQFYAPKVAPQEPANIWQREEGVSKPGERIESLEFNKPQTTKEEQGPGLEGEKAHSLADLSLSLGQTTEPRADLQGALAEKSKPQEEPAVPFKKETSPPISISELKNIPEFDVLGLESSGRMQTSLPETEKLTELAEIKKDAGTVEEKTIKKDYKETPSILTSAIPPEMSGPTRKEVLPRTRPIPAPHPVKEHDILSLGQEVAMQMAEPANQSESALKTGRKIPAKIIIIVGFIVFIAVAAVALYFIFVSNGSQKTGSIVVTPPPQQEIPNPPIPESIIPVSSDITLTIRQLSEANSTILNTLQAPGTQGIFTRLLVKVENDTEKRYLTFSEYSSALGVTIPDTLESALDENKFTIFTYTQSEGKRLGFAIPIKNKNDALHAAQNWESTMYQDTRPLLSAMGSPAQQESAPFLQNDSRSIPIRYLNLPDPNLTIDYAFSDTMFLFGTSRISMFALLDLLGK</sequence>
<keyword evidence="2" id="KW-0472">Membrane</keyword>